<feature type="domain" description="Glycosyltransferase subfamily 4-like N-terminal" evidence="4">
    <location>
        <begin position="17"/>
        <end position="174"/>
    </location>
</feature>
<evidence type="ECO:0000256" key="2">
    <source>
        <dbReference type="ARBA" id="ARBA00022679"/>
    </source>
</evidence>
<dbReference type="KEGG" id="pseg:D3H65_10780"/>
<keyword evidence="2 5" id="KW-0808">Transferase</keyword>
<dbReference type="PANTHER" id="PTHR12526">
    <property type="entry name" value="GLYCOSYLTRANSFERASE"/>
    <property type="match status" value="1"/>
</dbReference>
<dbReference type="AlphaFoldDB" id="A0A3B7MJ39"/>
<name>A0A3B7MJ39_9BACT</name>
<dbReference type="GO" id="GO:0016757">
    <property type="term" value="F:glycosyltransferase activity"/>
    <property type="evidence" value="ECO:0007669"/>
    <property type="project" value="UniProtKB-KW"/>
</dbReference>
<feature type="domain" description="Glycosyl transferase family 1" evidence="3">
    <location>
        <begin position="191"/>
        <end position="359"/>
    </location>
</feature>
<dbReference type="SUPFAM" id="SSF53756">
    <property type="entry name" value="UDP-Glycosyltransferase/glycogen phosphorylase"/>
    <property type="match status" value="1"/>
</dbReference>
<dbReference type="EMBL" id="CP032157">
    <property type="protein sequence ID" value="AXY74432.1"/>
    <property type="molecule type" value="Genomic_DNA"/>
</dbReference>
<dbReference type="Pfam" id="PF13439">
    <property type="entry name" value="Glyco_transf_4"/>
    <property type="match status" value="1"/>
</dbReference>
<dbReference type="RefSeq" id="WP_119050319.1">
    <property type="nucleotide sequence ID" value="NZ_CP032157.1"/>
</dbReference>
<evidence type="ECO:0000259" key="4">
    <source>
        <dbReference type="Pfam" id="PF13439"/>
    </source>
</evidence>
<proteinExistence type="predicted"/>
<evidence type="ECO:0000313" key="5">
    <source>
        <dbReference type="EMBL" id="AXY74432.1"/>
    </source>
</evidence>
<dbReference type="Gene3D" id="3.40.50.2000">
    <property type="entry name" value="Glycogen Phosphorylase B"/>
    <property type="match status" value="2"/>
</dbReference>
<reference evidence="5 6" key="1">
    <citation type="submission" date="2018-09" db="EMBL/GenBank/DDBJ databases">
        <title>Genome sequencing of strain 6GH32-13.</title>
        <authorList>
            <person name="Weon H.-Y."/>
            <person name="Heo J."/>
            <person name="Kwon S.-W."/>
        </authorList>
    </citation>
    <scope>NUCLEOTIDE SEQUENCE [LARGE SCALE GENOMIC DNA]</scope>
    <source>
        <strain evidence="5 6">5GH32-13</strain>
    </source>
</reference>
<dbReference type="OrthoDB" id="9771846at2"/>
<dbReference type="InterPro" id="IPR001296">
    <property type="entry name" value="Glyco_trans_1"/>
</dbReference>
<keyword evidence="6" id="KW-1185">Reference proteome</keyword>
<accession>A0A3B7MJ39</accession>
<dbReference type="InterPro" id="IPR028098">
    <property type="entry name" value="Glyco_trans_4-like_N"/>
</dbReference>
<protein>
    <submittedName>
        <fullName evidence="5">Glycosyltransferase</fullName>
    </submittedName>
</protein>
<keyword evidence="1" id="KW-0328">Glycosyltransferase</keyword>
<dbReference type="Proteomes" id="UP000263900">
    <property type="component" value="Chromosome"/>
</dbReference>
<dbReference type="PANTHER" id="PTHR12526:SF510">
    <property type="entry name" value="D-INOSITOL 3-PHOSPHATE GLYCOSYLTRANSFERASE"/>
    <property type="match status" value="1"/>
</dbReference>
<gene>
    <name evidence="5" type="ORF">D3H65_10780</name>
</gene>
<evidence type="ECO:0000313" key="6">
    <source>
        <dbReference type="Proteomes" id="UP000263900"/>
    </source>
</evidence>
<evidence type="ECO:0000259" key="3">
    <source>
        <dbReference type="Pfam" id="PF00534"/>
    </source>
</evidence>
<sequence>MAHKKIVIIGPGHPLRGGLATFNQRLCKQFIDEGHSCTIYSFSLQYPSFLFPGTTQYSSEPAPRDMEIYSVINSVHPLNWLQIGNTISKVKPDIILVRYWLPFMGPALGTILRRVKKNRHTRIIALTDNVIPHEKRPGDTPFTKYFLKPCDAFITMSEKVMQDLRQFEPTKPARLVNHPLYDSFGDAVSKAAARQHLGIQQEDKILLFFGFIRKYKGLDLLLEAMKVIKDRLQAPGSQLQPPYSTLKLLVAGEFYEDGKAYQEQIQQLDIADMLILRTDFIPDSEVKYYLCAADCVVQPYRNATQSGVTPLAYHYEKPMIVTNVGALPALVPHEKVGLVCEPTPASLADAIERYFELGEAYFLPQLRQEKEKYSWHSLVETIFDLAASKSPA</sequence>
<dbReference type="Pfam" id="PF00534">
    <property type="entry name" value="Glycos_transf_1"/>
    <property type="match status" value="1"/>
</dbReference>
<dbReference type="CDD" id="cd03801">
    <property type="entry name" value="GT4_PimA-like"/>
    <property type="match status" value="1"/>
</dbReference>
<evidence type="ECO:0000256" key="1">
    <source>
        <dbReference type="ARBA" id="ARBA00022676"/>
    </source>
</evidence>
<organism evidence="5 6">
    <name type="scientific">Paraflavitalea soli</name>
    <dbReference type="NCBI Taxonomy" id="2315862"/>
    <lineage>
        <taxon>Bacteria</taxon>
        <taxon>Pseudomonadati</taxon>
        <taxon>Bacteroidota</taxon>
        <taxon>Chitinophagia</taxon>
        <taxon>Chitinophagales</taxon>
        <taxon>Chitinophagaceae</taxon>
        <taxon>Paraflavitalea</taxon>
    </lineage>
</organism>